<proteinExistence type="predicted"/>
<dbReference type="VEuPathDB" id="FungiDB:H257_15455"/>
<feature type="coiled-coil region" evidence="1">
    <location>
        <begin position="29"/>
        <end position="56"/>
    </location>
</feature>
<evidence type="ECO:0000256" key="2">
    <source>
        <dbReference type="SAM" id="MobiDB-lite"/>
    </source>
</evidence>
<accession>A0A3R7A604</accession>
<evidence type="ECO:0000256" key="1">
    <source>
        <dbReference type="SAM" id="Coils"/>
    </source>
</evidence>
<dbReference type="Proteomes" id="UP000285712">
    <property type="component" value="Unassembled WGS sequence"/>
</dbReference>
<dbReference type="AlphaFoldDB" id="A0A3R7A604"/>
<name>A0A3R7A604_APHAT</name>
<keyword evidence="1" id="KW-0175">Coiled coil</keyword>
<protein>
    <submittedName>
        <fullName evidence="3">Uncharacterized protein</fullName>
    </submittedName>
</protein>
<evidence type="ECO:0000313" key="3">
    <source>
        <dbReference type="EMBL" id="RHY93127.1"/>
    </source>
</evidence>
<gene>
    <name evidence="3" type="ORF">DYB35_001951</name>
</gene>
<reference evidence="3 4" key="1">
    <citation type="submission" date="2018-08" db="EMBL/GenBank/DDBJ databases">
        <title>Aphanomyces genome sequencing and annotation.</title>
        <authorList>
            <person name="Minardi D."/>
            <person name="Oidtmann B."/>
            <person name="Van Der Giezen M."/>
            <person name="Studholme D.J."/>
        </authorList>
    </citation>
    <scope>NUCLEOTIDE SEQUENCE [LARGE SCALE GENOMIC DNA]</scope>
    <source>
        <strain evidence="3 4">Sv</strain>
    </source>
</reference>
<feature type="region of interest" description="Disordered" evidence="2">
    <location>
        <begin position="85"/>
        <end position="109"/>
    </location>
</feature>
<evidence type="ECO:0000313" key="4">
    <source>
        <dbReference type="Proteomes" id="UP000285712"/>
    </source>
</evidence>
<sequence>MQIQARRDVQVLKADVDMLGDATFRDRHVQRLTDELACERNRVKALEMEMLDLRVKQADLAKGVLQKHSLVHRFRSTVQKPTAEAHASAALSTDSSADEAPLLPSADDKVATPHSSLLPAVQSARHTFKVMVNLDIKLSDMLSPPKKRSLSATARVTQAVVKLKAKLQHKTLVDTRPFPWSWWSYAVA</sequence>
<organism evidence="3 4">
    <name type="scientific">Aphanomyces astaci</name>
    <name type="common">Crayfish plague agent</name>
    <dbReference type="NCBI Taxonomy" id="112090"/>
    <lineage>
        <taxon>Eukaryota</taxon>
        <taxon>Sar</taxon>
        <taxon>Stramenopiles</taxon>
        <taxon>Oomycota</taxon>
        <taxon>Saprolegniomycetes</taxon>
        <taxon>Saprolegniales</taxon>
        <taxon>Verrucalvaceae</taxon>
        <taxon>Aphanomyces</taxon>
    </lineage>
</organism>
<comment type="caution">
    <text evidence="3">The sequence shown here is derived from an EMBL/GenBank/DDBJ whole genome shotgun (WGS) entry which is preliminary data.</text>
</comment>
<dbReference type="EMBL" id="QUTG01003113">
    <property type="protein sequence ID" value="RHY93127.1"/>
    <property type="molecule type" value="Genomic_DNA"/>
</dbReference>
<feature type="compositionally biased region" description="Low complexity" evidence="2">
    <location>
        <begin position="85"/>
        <end position="100"/>
    </location>
</feature>